<keyword evidence="14 17" id="KW-0472">Membrane</keyword>
<feature type="domain" description="Polysaccharide chain length determinant N-terminal" evidence="18">
    <location>
        <begin position="2"/>
        <end position="88"/>
    </location>
</feature>
<keyword evidence="6" id="KW-1003">Cell membrane</keyword>
<dbReference type="InterPro" id="IPR005702">
    <property type="entry name" value="Wzc-like_C"/>
</dbReference>
<evidence type="ECO:0000256" key="2">
    <source>
        <dbReference type="ARBA" id="ARBA00006683"/>
    </source>
</evidence>
<evidence type="ECO:0000256" key="14">
    <source>
        <dbReference type="ARBA" id="ARBA00023136"/>
    </source>
</evidence>
<dbReference type="GO" id="GO:0005524">
    <property type="term" value="F:ATP binding"/>
    <property type="evidence" value="ECO:0007669"/>
    <property type="project" value="UniProtKB-KW"/>
</dbReference>
<evidence type="ECO:0000259" key="20">
    <source>
        <dbReference type="Pfam" id="PF13807"/>
    </source>
</evidence>
<evidence type="ECO:0000256" key="11">
    <source>
        <dbReference type="ARBA" id="ARBA00022777"/>
    </source>
</evidence>
<evidence type="ECO:0000256" key="12">
    <source>
        <dbReference type="ARBA" id="ARBA00022840"/>
    </source>
</evidence>
<dbReference type="PANTHER" id="PTHR32309:SF13">
    <property type="entry name" value="FERRIC ENTEROBACTIN TRANSPORT PROTEIN FEPE"/>
    <property type="match status" value="1"/>
</dbReference>
<dbReference type="PANTHER" id="PTHR32309">
    <property type="entry name" value="TYROSINE-PROTEIN KINASE"/>
    <property type="match status" value="1"/>
</dbReference>
<dbReference type="EMBL" id="LN890655">
    <property type="protein sequence ID" value="CUS03402.2"/>
    <property type="molecule type" value="Genomic_DNA"/>
</dbReference>
<keyword evidence="10" id="KW-0547">Nucleotide-binding</keyword>
<gene>
    <name evidence="21" type="ORF">CFX0092_A1524</name>
</gene>
<dbReference type="Pfam" id="PF02706">
    <property type="entry name" value="Wzz"/>
    <property type="match status" value="1"/>
</dbReference>
<evidence type="ECO:0000256" key="7">
    <source>
        <dbReference type="ARBA" id="ARBA00022519"/>
    </source>
</evidence>
<dbReference type="NCBIfam" id="TIGR01007">
    <property type="entry name" value="eps_fam"/>
    <property type="match status" value="1"/>
</dbReference>
<evidence type="ECO:0000256" key="3">
    <source>
        <dbReference type="ARBA" id="ARBA00007316"/>
    </source>
</evidence>
<evidence type="ECO:0000256" key="6">
    <source>
        <dbReference type="ARBA" id="ARBA00022475"/>
    </source>
</evidence>
<evidence type="ECO:0000256" key="5">
    <source>
        <dbReference type="ARBA" id="ARBA00011903"/>
    </source>
</evidence>
<keyword evidence="11" id="KW-0418">Kinase</keyword>
<dbReference type="CDD" id="cd05387">
    <property type="entry name" value="BY-kinase"/>
    <property type="match status" value="1"/>
</dbReference>
<comment type="similarity">
    <text evidence="3">Belongs to the CpsD/CapB family.</text>
</comment>
<comment type="similarity">
    <text evidence="4">Belongs to the etk/wzc family.</text>
</comment>
<dbReference type="GO" id="GO:0005886">
    <property type="term" value="C:plasma membrane"/>
    <property type="evidence" value="ECO:0007669"/>
    <property type="project" value="UniProtKB-SubCell"/>
</dbReference>
<comment type="subcellular location">
    <subcellularLocation>
        <location evidence="1">Cell inner membrane</location>
        <topology evidence="1">Multi-pass membrane protein</topology>
    </subcellularLocation>
</comment>
<keyword evidence="7" id="KW-0997">Cell inner membrane</keyword>
<evidence type="ECO:0000256" key="9">
    <source>
        <dbReference type="ARBA" id="ARBA00022692"/>
    </source>
</evidence>
<dbReference type="InterPro" id="IPR050445">
    <property type="entry name" value="Bact_polysacc_biosynth/exp"/>
</dbReference>
<dbReference type="Pfam" id="PF13807">
    <property type="entry name" value="GNVR"/>
    <property type="match status" value="1"/>
</dbReference>
<name>A0A160T1M7_9CHLR</name>
<dbReference type="Pfam" id="PF13614">
    <property type="entry name" value="AAA_31"/>
    <property type="match status" value="1"/>
</dbReference>
<evidence type="ECO:0000313" key="21">
    <source>
        <dbReference type="EMBL" id="CUS03402.2"/>
    </source>
</evidence>
<evidence type="ECO:0000259" key="18">
    <source>
        <dbReference type="Pfam" id="PF02706"/>
    </source>
</evidence>
<keyword evidence="15" id="KW-0829">Tyrosine-protein kinase</keyword>
<keyword evidence="13 17" id="KW-1133">Transmembrane helix</keyword>
<reference evidence="21" key="1">
    <citation type="submission" date="2016-01" db="EMBL/GenBank/DDBJ databases">
        <authorList>
            <person name="Mcilroy J.S."/>
            <person name="Karst M S."/>
            <person name="Albertsen M."/>
        </authorList>
    </citation>
    <scope>NUCLEOTIDE SEQUENCE</scope>
    <source>
        <strain evidence="21">Cfx-K</strain>
    </source>
</reference>
<comment type="similarity">
    <text evidence="2">Belongs to the CpsC/CapA family.</text>
</comment>
<evidence type="ECO:0000256" key="8">
    <source>
        <dbReference type="ARBA" id="ARBA00022679"/>
    </source>
</evidence>
<accession>A0A160T1M7</accession>
<dbReference type="AlphaFoldDB" id="A0A160T1M7"/>
<dbReference type="Gene3D" id="3.40.50.300">
    <property type="entry name" value="P-loop containing nucleotide triphosphate hydrolases"/>
    <property type="match status" value="1"/>
</dbReference>
<evidence type="ECO:0000256" key="1">
    <source>
        <dbReference type="ARBA" id="ARBA00004429"/>
    </source>
</evidence>
<dbReference type="RefSeq" id="WP_095042901.1">
    <property type="nucleotide sequence ID" value="NZ_LN890655.1"/>
</dbReference>
<feature type="transmembrane region" description="Helical" evidence="17">
    <location>
        <begin position="236"/>
        <end position="256"/>
    </location>
</feature>
<evidence type="ECO:0000313" key="22">
    <source>
        <dbReference type="Proteomes" id="UP000215027"/>
    </source>
</evidence>
<evidence type="ECO:0000259" key="19">
    <source>
        <dbReference type="Pfam" id="PF13614"/>
    </source>
</evidence>
<keyword evidence="8 21" id="KW-0808">Transferase</keyword>
<dbReference type="OrthoDB" id="9794577at2"/>
<evidence type="ECO:0000256" key="10">
    <source>
        <dbReference type="ARBA" id="ARBA00022741"/>
    </source>
</evidence>
<dbReference type="SUPFAM" id="SSF52540">
    <property type="entry name" value="P-loop containing nucleoside triphosphate hydrolases"/>
    <property type="match status" value="1"/>
</dbReference>
<keyword evidence="9 17" id="KW-0812">Transmembrane</keyword>
<protein>
    <recommendedName>
        <fullName evidence="5">non-specific protein-tyrosine kinase</fullName>
        <ecNumber evidence="5">2.7.10.2</ecNumber>
    </recommendedName>
</protein>
<feature type="transmembrane region" description="Helical" evidence="17">
    <location>
        <begin position="15"/>
        <end position="34"/>
    </location>
</feature>
<feature type="domain" description="AAA" evidence="19">
    <location>
        <begin position="324"/>
        <end position="462"/>
    </location>
</feature>
<evidence type="ECO:0000256" key="4">
    <source>
        <dbReference type="ARBA" id="ARBA00008883"/>
    </source>
</evidence>
<dbReference type="KEGG" id="pbf:CFX0092_A1524"/>
<comment type="catalytic activity">
    <reaction evidence="16">
        <text>L-tyrosyl-[protein] + ATP = O-phospho-L-tyrosyl-[protein] + ADP + H(+)</text>
        <dbReference type="Rhea" id="RHEA:10596"/>
        <dbReference type="Rhea" id="RHEA-COMP:10136"/>
        <dbReference type="Rhea" id="RHEA-COMP:20101"/>
        <dbReference type="ChEBI" id="CHEBI:15378"/>
        <dbReference type="ChEBI" id="CHEBI:30616"/>
        <dbReference type="ChEBI" id="CHEBI:46858"/>
        <dbReference type="ChEBI" id="CHEBI:61978"/>
        <dbReference type="ChEBI" id="CHEBI:456216"/>
        <dbReference type="EC" id="2.7.10.2"/>
    </reaction>
</comment>
<dbReference type="Proteomes" id="UP000215027">
    <property type="component" value="Chromosome I"/>
</dbReference>
<evidence type="ECO:0000256" key="13">
    <source>
        <dbReference type="ARBA" id="ARBA00022989"/>
    </source>
</evidence>
<feature type="domain" description="Tyrosine-protein kinase G-rich" evidence="20">
    <location>
        <begin position="190"/>
        <end position="255"/>
    </location>
</feature>
<dbReference type="InterPro" id="IPR032807">
    <property type="entry name" value="GNVR"/>
</dbReference>
<dbReference type="GO" id="GO:0004715">
    <property type="term" value="F:non-membrane spanning protein tyrosine kinase activity"/>
    <property type="evidence" value="ECO:0007669"/>
    <property type="project" value="UniProtKB-EC"/>
</dbReference>
<organism evidence="21 22">
    <name type="scientific">Candidatus Promineifilum breve</name>
    <dbReference type="NCBI Taxonomy" id="1806508"/>
    <lineage>
        <taxon>Bacteria</taxon>
        <taxon>Bacillati</taxon>
        <taxon>Chloroflexota</taxon>
        <taxon>Ardenticatenia</taxon>
        <taxon>Candidatus Promineifilales</taxon>
        <taxon>Candidatus Promineifilaceae</taxon>
        <taxon>Candidatus Promineifilum</taxon>
    </lineage>
</organism>
<evidence type="ECO:0000256" key="17">
    <source>
        <dbReference type="SAM" id="Phobius"/>
    </source>
</evidence>
<evidence type="ECO:0000256" key="16">
    <source>
        <dbReference type="ARBA" id="ARBA00051245"/>
    </source>
</evidence>
<keyword evidence="22" id="KW-1185">Reference proteome</keyword>
<sequence length="505" mass="54463">MELSTYLSVLQRRKWFVILSVLLGTAIAAAFTFLSTPQYAASTTVRVLTIGSTDSSARPDITYTERLVNTYSRIITGNNVRRQIMNELGLENMPIISVQSIAGTELIRIVAEAPDPEDARDIANAAADVLVDENREFFSGGAGQTLKDILSEQVDQALIALNEARTNYDAALAASPPVETAISAAREALETRERTYTSLLTQYEAARLEEAVRANAITIVEEANAPNRPAKPRHPVNLALGLAIGLIGGIALALLAENLDTTLYTAEQIENATQMETVGTIPASKDDLSIARLGAGHYPQLESFRRLRTNILASGSGGSQVALLTSAKRGEGKSTVSANLAVTIAQSGREVVVVDCDLRLPTVHKLFDLPNKRGLTNILAGEVSLDESMQYSAFPRVQVITSGPLPPNPTELLGSQRMLDLIEQLKTQFDFIILDTPALLSVADAAVLAPAVDNVILVVAQSQTRRGDVQTVRRQLSSVRVKSIEVVVNRAEPNGSYAYYEAEAR</sequence>
<proteinExistence type="inferred from homology"/>
<evidence type="ECO:0000256" key="15">
    <source>
        <dbReference type="ARBA" id="ARBA00023137"/>
    </source>
</evidence>
<dbReference type="InterPro" id="IPR003856">
    <property type="entry name" value="LPS_length_determ_N"/>
</dbReference>
<dbReference type="InterPro" id="IPR025669">
    <property type="entry name" value="AAA_dom"/>
</dbReference>
<dbReference type="EC" id="2.7.10.2" evidence="5"/>
<keyword evidence="12" id="KW-0067">ATP-binding</keyword>
<dbReference type="InterPro" id="IPR027417">
    <property type="entry name" value="P-loop_NTPase"/>
</dbReference>